<dbReference type="EC" id="1.14.11.2" evidence="5"/>
<name>B4M061_DROVI</name>
<dbReference type="OMA" id="ESEMANG"/>
<dbReference type="PANTHER" id="PTHR10869">
    <property type="entry name" value="PROLYL 4-HYDROXYLASE ALPHA SUBUNIT"/>
    <property type="match status" value="1"/>
</dbReference>
<protein>
    <recommendedName>
        <fullName evidence="5">procollagen-proline 4-dioxygenase</fullName>
        <ecNumber evidence="5">1.14.11.2</ecNumber>
    </recommendedName>
</protein>
<keyword evidence="12" id="KW-0325">Glycoprotein</keyword>
<comment type="subcellular location">
    <subcellularLocation>
        <location evidence="3">Endoplasmic reticulum lumen</location>
    </subcellularLocation>
</comment>
<organism evidence="15 16">
    <name type="scientific">Drosophila virilis</name>
    <name type="common">Fruit fly</name>
    <dbReference type="NCBI Taxonomy" id="7244"/>
    <lineage>
        <taxon>Eukaryota</taxon>
        <taxon>Metazoa</taxon>
        <taxon>Ecdysozoa</taxon>
        <taxon>Arthropoda</taxon>
        <taxon>Hexapoda</taxon>
        <taxon>Insecta</taxon>
        <taxon>Pterygota</taxon>
        <taxon>Neoptera</taxon>
        <taxon>Endopterygota</taxon>
        <taxon>Diptera</taxon>
        <taxon>Brachycera</taxon>
        <taxon>Muscomorpha</taxon>
        <taxon>Ephydroidea</taxon>
        <taxon>Drosophilidae</taxon>
        <taxon>Drosophila</taxon>
    </lineage>
</organism>
<comment type="similarity">
    <text evidence="4">Belongs to the P4HA family.</text>
</comment>
<dbReference type="PhylomeDB" id="B4M061"/>
<dbReference type="SMR" id="B4M061"/>
<dbReference type="GO" id="GO:0004656">
    <property type="term" value="F:procollagen-proline 4-dioxygenase activity"/>
    <property type="evidence" value="ECO:0007669"/>
    <property type="project" value="UniProtKB-EC"/>
</dbReference>
<keyword evidence="13" id="KW-0732">Signal</keyword>
<feature type="signal peptide" evidence="13">
    <location>
        <begin position="1"/>
        <end position="24"/>
    </location>
</feature>
<proteinExistence type="inferred from homology"/>
<keyword evidence="9" id="KW-0223">Dioxygenase</keyword>
<evidence type="ECO:0000256" key="6">
    <source>
        <dbReference type="ARBA" id="ARBA00022723"/>
    </source>
</evidence>
<reference evidence="15 16" key="1">
    <citation type="journal article" date="2007" name="Nature">
        <title>Evolution of genes and genomes on the Drosophila phylogeny.</title>
        <authorList>
            <consortium name="Drosophila 12 Genomes Consortium"/>
            <person name="Clark A.G."/>
            <person name="Eisen M.B."/>
            <person name="Smith D.R."/>
            <person name="Bergman C.M."/>
            <person name="Oliver B."/>
            <person name="Markow T.A."/>
            <person name="Kaufman T.C."/>
            <person name="Kellis M."/>
            <person name="Gelbart W."/>
            <person name="Iyer V.N."/>
            <person name="Pollard D.A."/>
            <person name="Sackton T.B."/>
            <person name="Larracuente A.M."/>
            <person name="Singh N.D."/>
            <person name="Abad J.P."/>
            <person name="Abt D.N."/>
            <person name="Adryan B."/>
            <person name="Aguade M."/>
            <person name="Akashi H."/>
            <person name="Anderson W.W."/>
            <person name="Aquadro C.F."/>
            <person name="Ardell D.H."/>
            <person name="Arguello R."/>
            <person name="Artieri C.G."/>
            <person name="Barbash D.A."/>
            <person name="Barker D."/>
            <person name="Barsanti P."/>
            <person name="Batterham P."/>
            <person name="Batzoglou S."/>
            <person name="Begun D."/>
            <person name="Bhutkar A."/>
            <person name="Blanco E."/>
            <person name="Bosak S.A."/>
            <person name="Bradley R.K."/>
            <person name="Brand A.D."/>
            <person name="Brent M.R."/>
            <person name="Brooks A.N."/>
            <person name="Brown R.H."/>
            <person name="Butlin R.K."/>
            <person name="Caggese C."/>
            <person name="Calvi B.R."/>
            <person name="Bernardo de Carvalho A."/>
            <person name="Caspi A."/>
            <person name="Castrezana S."/>
            <person name="Celniker S.E."/>
            <person name="Chang J.L."/>
            <person name="Chapple C."/>
            <person name="Chatterji S."/>
            <person name="Chinwalla A."/>
            <person name="Civetta A."/>
            <person name="Clifton S.W."/>
            <person name="Comeron J.M."/>
            <person name="Costello J.C."/>
            <person name="Coyne J.A."/>
            <person name="Daub J."/>
            <person name="David R.G."/>
            <person name="Delcher A.L."/>
            <person name="Delehaunty K."/>
            <person name="Do C.B."/>
            <person name="Ebling H."/>
            <person name="Edwards K."/>
            <person name="Eickbush T."/>
            <person name="Evans J.D."/>
            <person name="Filipski A."/>
            <person name="Findeiss S."/>
            <person name="Freyhult E."/>
            <person name="Fulton L."/>
            <person name="Fulton R."/>
            <person name="Garcia A.C."/>
            <person name="Gardiner A."/>
            <person name="Garfield D.A."/>
            <person name="Garvin B.E."/>
            <person name="Gibson G."/>
            <person name="Gilbert D."/>
            <person name="Gnerre S."/>
            <person name="Godfrey J."/>
            <person name="Good R."/>
            <person name="Gotea V."/>
            <person name="Gravely B."/>
            <person name="Greenberg A.J."/>
            <person name="Griffiths-Jones S."/>
            <person name="Gross S."/>
            <person name="Guigo R."/>
            <person name="Gustafson E.A."/>
            <person name="Haerty W."/>
            <person name="Hahn M.W."/>
            <person name="Halligan D.L."/>
            <person name="Halpern A.L."/>
            <person name="Halter G.M."/>
            <person name="Han M.V."/>
            <person name="Heger A."/>
            <person name="Hillier L."/>
            <person name="Hinrichs A.S."/>
            <person name="Holmes I."/>
            <person name="Hoskins R.A."/>
            <person name="Hubisz M.J."/>
            <person name="Hultmark D."/>
            <person name="Huntley M.A."/>
            <person name="Jaffe D.B."/>
            <person name="Jagadeeshan S."/>
            <person name="Jeck W.R."/>
            <person name="Johnson J."/>
            <person name="Jones C.D."/>
            <person name="Jordan W.C."/>
            <person name="Karpen G.H."/>
            <person name="Kataoka E."/>
            <person name="Keightley P.D."/>
            <person name="Kheradpour P."/>
            <person name="Kirkness E.F."/>
            <person name="Koerich L.B."/>
            <person name="Kristiansen K."/>
            <person name="Kudrna D."/>
            <person name="Kulathinal R.J."/>
            <person name="Kumar S."/>
            <person name="Kwok R."/>
            <person name="Lander E."/>
            <person name="Langley C.H."/>
            <person name="Lapoint R."/>
            <person name="Lazzaro B.P."/>
            <person name="Lee S.J."/>
            <person name="Levesque L."/>
            <person name="Li R."/>
            <person name="Lin C.F."/>
            <person name="Lin M.F."/>
            <person name="Lindblad-Toh K."/>
            <person name="Llopart A."/>
            <person name="Long M."/>
            <person name="Low L."/>
            <person name="Lozovsky E."/>
            <person name="Lu J."/>
            <person name="Luo M."/>
            <person name="Machado C.A."/>
            <person name="Makalowski W."/>
            <person name="Marzo M."/>
            <person name="Matsuda M."/>
            <person name="Matzkin L."/>
            <person name="McAllister B."/>
            <person name="McBride C.S."/>
            <person name="McKernan B."/>
            <person name="McKernan K."/>
            <person name="Mendez-Lago M."/>
            <person name="Minx P."/>
            <person name="Mollenhauer M.U."/>
            <person name="Montooth K."/>
            <person name="Mount S.M."/>
            <person name="Mu X."/>
            <person name="Myers E."/>
            <person name="Negre B."/>
            <person name="Newfeld S."/>
            <person name="Nielsen R."/>
            <person name="Noor M.A."/>
            <person name="O'Grady P."/>
            <person name="Pachter L."/>
            <person name="Papaceit M."/>
            <person name="Parisi M.J."/>
            <person name="Parisi M."/>
            <person name="Parts L."/>
            <person name="Pedersen J.S."/>
            <person name="Pesole G."/>
            <person name="Phillippy A.M."/>
            <person name="Ponting C.P."/>
            <person name="Pop M."/>
            <person name="Porcelli D."/>
            <person name="Powell J.R."/>
            <person name="Prohaska S."/>
            <person name="Pruitt K."/>
            <person name="Puig M."/>
            <person name="Quesneville H."/>
            <person name="Ram K.R."/>
            <person name="Rand D."/>
            <person name="Rasmussen M.D."/>
            <person name="Reed L.K."/>
            <person name="Reenan R."/>
            <person name="Reily A."/>
            <person name="Remington K.A."/>
            <person name="Rieger T.T."/>
            <person name="Ritchie M.G."/>
            <person name="Robin C."/>
            <person name="Rogers Y.H."/>
            <person name="Rohde C."/>
            <person name="Rozas J."/>
            <person name="Rubenfield M.J."/>
            <person name="Ruiz A."/>
            <person name="Russo S."/>
            <person name="Salzberg S.L."/>
            <person name="Sanchez-Gracia A."/>
            <person name="Saranga D.J."/>
            <person name="Sato H."/>
            <person name="Schaeffer S.W."/>
            <person name="Schatz M.C."/>
            <person name="Schlenke T."/>
            <person name="Schwartz R."/>
            <person name="Segarra C."/>
            <person name="Singh R.S."/>
            <person name="Sirot L."/>
            <person name="Sirota M."/>
            <person name="Sisneros N.B."/>
            <person name="Smith C.D."/>
            <person name="Smith T.F."/>
            <person name="Spieth J."/>
            <person name="Stage D.E."/>
            <person name="Stark A."/>
            <person name="Stephan W."/>
            <person name="Strausberg R.L."/>
            <person name="Strempel S."/>
            <person name="Sturgill D."/>
            <person name="Sutton G."/>
            <person name="Sutton G.G."/>
            <person name="Tao W."/>
            <person name="Teichmann S."/>
            <person name="Tobari Y.N."/>
            <person name="Tomimura Y."/>
            <person name="Tsolas J.M."/>
            <person name="Valente V.L."/>
            <person name="Venter E."/>
            <person name="Venter J.C."/>
            <person name="Vicario S."/>
            <person name="Vieira F.G."/>
            <person name="Vilella A.J."/>
            <person name="Villasante A."/>
            <person name="Walenz B."/>
            <person name="Wang J."/>
            <person name="Wasserman M."/>
            <person name="Watts T."/>
            <person name="Wilson D."/>
            <person name="Wilson R.K."/>
            <person name="Wing R.A."/>
            <person name="Wolfner M.F."/>
            <person name="Wong A."/>
            <person name="Wong G.K."/>
            <person name="Wu C.I."/>
            <person name="Wu G."/>
            <person name="Yamamoto D."/>
            <person name="Yang H.P."/>
            <person name="Yang S.P."/>
            <person name="Yorke J.A."/>
            <person name="Yoshida K."/>
            <person name="Zdobnov E."/>
            <person name="Zhang P."/>
            <person name="Zhang Y."/>
            <person name="Zimin A.V."/>
            <person name="Baldwin J."/>
            <person name="Abdouelleil A."/>
            <person name="Abdulkadir J."/>
            <person name="Abebe A."/>
            <person name="Abera B."/>
            <person name="Abreu J."/>
            <person name="Acer S.C."/>
            <person name="Aftuck L."/>
            <person name="Alexander A."/>
            <person name="An P."/>
            <person name="Anderson E."/>
            <person name="Anderson S."/>
            <person name="Arachi H."/>
            <person name="Azer M."/>
            <person name="Bachantsang P."/>
            <person name="Barry A."/>
            <person name="Bayul T."/>
            <person name="Berlin A."/>
            <person name="Bessette D."/>
            <person name="Bloom T."/>
            <person name="Blye J."/>
            <person name="Boguslavskiy L."/>
            <person name="Bonnet C."/>
            <person name="Boukhgalter B."/>
            <person name="Bourzgui I."/>
            <person name="Brown A."/>
            <person name="Cahill P."/>
            <person name="Channer S."/>
            <person name="Cheshatsang Y."/>
            <person name="Chuda L."/>
            <person name="Citroen M."/>
            <person name="Collymore A."/>
            <person name="Cooke P."/>
            <person name="Costello M."/>
            <person name="D'Aco K."/>
            <person name="Daza R."/>
            <person name="De Haan G."/>
            <person name="DeGray S."/>
            <person name="DeMaso C."/>
            <person name="Dhargay N."/>
            <person name="Dooley K."/>
            <person name="Dooley E."/>
            <person name="Doricent M."/>
            <person name="Dorje P."/>
            <person name="Dorjee K."/>
            <person name="Dupes A."/>
            <person name="Elong R."/>
            <person name="Falk J."/>
            <person name="Farina A."/>
            <person name="Faro S."/>
            <person name="Ferguson D."/>
            <person name="Fisher S."/>
            <person name="Foley C.D."/>
            <person name="Franke A."/>
            <person name="Friedrich D."/>
            <person name="Gadbois L."/>
            <person name="Gearin G."/>
            <person name="Gearin C.R."/>
            <person name="Giannoukos G."/>
            <person name="Goode T."/>
            <person name="Graham J."/>
            <person name="Grandbois E."/>
            <person name="Grewal S."/>
            <person name="Gyaltsen K."/>
            <person name="Hafez N."/>
            <person name="Hagos B."/>
            <person name="Hall J."/>
            <person name="Henson C."/>
            <person name="Hollinger A."/>
            <person name="Honan T."/>
            <person name="Huard M.D."/>
            <person name="Hughes L."/>
            <person name="Hurhula B."/>
            <person name="Husby M.E."/>
            <person name="Kamat A."/>
            <person name="Kanga B."/>
            <person name="Kashin S."/>
            <person name="Khazanovich D."/>
            <person name="Kisner P."/>
            <person name="Lance K."/>
            <person name="Lara M."/>
            <person name="Lee W."/>
            <person name="Lennon N."/>
            <person name="Letendre F."/>
            <person name="LeVine R."/>
            <person name="Lipovsky A."/>
            <person name="Liu X."/>
            <person name="Liu J."/>
            <person name="Liu S."/>
            <person name="Lokyitsang T."/>
            <person name="Lokyitsang Y."/>
            <person name="Lubonja R."/>
            <person name="Lui A."/>
            <person name="MacDonald P."/>
            <person name="Magnisalis V."/>
            <person name="Maru K."/>
            <person name="Matthews C."/>
            <person name="McCusker W."/>
            <person name="McDonough S."/>
            <person name="Mehta T."/>
            <person name="Meldrim J."/>
            <person name="Meneus L."/>
            <person name="Mihai O."/>
            <person name="Mihalev A."/>
            <person name="Mihova T."/>
            <person name="Mittelman R."/>
            <person name="Mlenga V."/>
            <person name="Montmayeur A."/>
            <person name="Mulrain L."/>
            <person name="Navidi A."/>
            <person name="Naylor J."/>
            <person name="Negash T."/>
            <person name="Nguyen T."/>
            <person name="Nguyen N."/>
            <person name="Nicol R."/>
            <person name="Norbu C."/>
            <person name="Norbu N."/>
            <person name="Novod N."/>
            <person name="O'Neill B."/>
            <person name="Osman S."/>
            <person name="Markiewicz E."/>
            <person name="Oyono O.L."/>
            <person name="Patti C."/>
            <person name="Phunkhang P."/>
            <person name="Pierre F."/>
            <person name="Priest M."/>
            <person name="Raghuraman S."/>
            <person name="Rege F."/>
            <person name="Reyes R."/>
            <person name="Rise C."/>
            <person name="Rogov P."/>
            <person name="Ross K."/>
            <person name="Ryan E."/>
            <person name="Settipalli S."/>
            <person name="Shea T."/>
            <person name="Sherpa N."/>
            <person name="Shi L."/>
            <person name="Shih D."/>
            <person name="Sparrow T."/>
            <person name="Spaulding J."/>
            <person name="Stalker J."/>
            <person name="Stange-Thomann N."/>
            <person name="Stavropoulos S."/>
            <person name="Stone C."/>
            <person name="Strader C."/>
            <person name="Tesfaye S."/>
            <person name="Thomson T."/>
            <person name="Thoulutsang Y."/>
            <person name="Thoulutsang D."/>
            <person name="Topham K."/>
            <person name="Topping I."/>
            <person name="Tsamla T."/>
            <person name="Vassiliev H."/>
            <person name="Vo A."/>
            <person name="Wangchuk T."/>
            <person name="Wangdi T."/>
            <person name="Weiand M."/>
            <person name="Wilkinson J."/>
            <person name="Wilson A."/>
            <person name="Yadav S."/>
            <person name="Young G."/>
            <person name="Yu Q."/>
            <person name="Zembek L."/>
            <person name="Zhong D."/>
            <person name="Zimmer A."/>
            <person name="Zwirko Z."/>
            <person name="Jaffe D.B."/>
            <person name="Alvarez P."/>
            <person name="Brockman W."/>
            <person name="Butler J."/>
            <person name="Chin C."/>
            <person name="Gnerre S."/>
            <person name="Grabherr M."/>
            <person name="Kleber M."/>
            <person name="Mauceli E."/>
            <person name="MacCallum I."/>
        </authorList>
    </citation>
    <scope>NUCLEOTIDE SEQUENCE [LARGE SCALE GENOMIC DNA]</scope>
    <source>
        <strain evidence="16">Tucson 15010-1051.87</strain>
    </source>
</reference>
<dbReference type="KEGG" id="dvi:6630171"/>
<dbReference type="InterPro" id="IPR013547">
    <property type="entry name" value="P4H_N"/>
</dbReference>
<dbReference type="InParanoid" id="B4M061"/>
<evidence type="ECO:0000256" key="7">
    <source>
        <dbReference type="ARBA" id="ARBA00022824"/>
    </source>
</evidence>
<keyword evidence="7" id="KW-0256">Endoplasmic reticulum</keyword>
<dbReference type="GO" id="GO:0031418">
    <property type="term" value="F:L-ascorbic acid binding"/>
    <property type="evidence" value="ECO:0007669"/>
    <property type="project" value="UniProtKB-KW"/>
</dbReference>
<evidence type="ECO:0000256" key="13">
    <source>
        <dbReference type="SAM" id="SignalP"/>
    </source>
</evidence>
<dbReference type="InterPro" id="IPR045054">
    <property type="entry name" value="P4HA-like"/>
</dbReference>
<feature type="domain" description="Fe2OG dioxygenase" evidence="14">
    <location>
        <begin position="374"/>
        <end position="484"/>
    </location>
</feature>
<keyword evidence="6" id="KW-0479">Metal-binding</keyword>
<dbReference type="PANTHER" id="PTHR10869:SF244">
    <property type="entry name" value="PROLYL 4-HYDROXYLASE SUBUNIT ALPHA-2"/>
    <property type="match status" value="1"/>
</dbReference>
<keyword evidence="11" id="KW-0408">Iron</keyword>
<dbReference type="Pfam" id="PF08336">
    <property type="entry name" value="P4Ha_N"/>
    <property type="match status" value="1"/>
</dbReference>
<dbReference type="InterPro" id="IPR011990">
    <property type="entry name" value="TPR-like_helical_dom_sf"/>
</dbReference>
<dbReference type="Proteomes" id="UP000008792">
    <property type="component" value="Unassembled WGS sequence"/>
</dbReference>
<evidence type="ECO:0000256" key="9">
    <source>
        <dbReference type="ARBA" id="ARBA00022964"/>
    </source>
</evidence>
<evidence type="ECO:0000256" key="4">
    <source>
        <dbReference type="ARBA" id="ARBA00006511"/>
    </source>
</evidence>
<dbReference type="FunCoup" id="B4M061">
    <property type="interactions" value="43"/>
</dbReference>
<comment type="cofactor">
    <cofactor evidence="1">
        <name>L-ascorbate</name>
        <dbReference type="ChEBI" id="CHEBI:38290"/>
    </cofactor>
</comment>
<dbReference type="Gene3D" id="1.25.40.10">
    <property type="entry name" value="Tetratricopeptide repeat domain"/>
    <property type="match status" value="1"/>
</dbReference>
<evidence type="ECO:0000256" key="3">
    <source>
        <dbReference type="ARBA" id="ARBA00004319"/>
    </source>
</evidence>
<dbReference type="InterPro" id="IPR005123">
    <property type="entry name" value="Oxoglu/Fe-dep_dioxygenase_dom"/>
</dbReference>
<dbReference type="GO" id="GO:0005788">
    <property type="term" value="C:endoplasmic reticulum lumen"/>
    <property type="evidence" value="ECO:0007669"/>
    <property type="project" value="UniProtKB-SubCell"/>
</dbReference>
<dbReference type="STRING" id="7244.B4M061"/>
<evidence type="ECO:0000256" key="5">
    <source>
        <dbReference type="ARBA" id="ARBA00012269"/>
    </source>
</evidence>
<dbReference type="SMART" id="SM00702">
    <property type="entry name" value="P4Hc"/>
    <property type="match status" value="1"/>
</dbReference>
<dbReference type="Pfam" id="PF13640">
    <property type="entry name" value="2OG-FeII_Oxy_3"/>
    <property type="match status" value="1"/>
</dbReference>
<dbReference type="GO" id="GO:0005506">
    <property type="term" value="F:iron ion binding"/>
    <property type="evidence" value="ECO:0007669"/>
    <property type="project" value="InterPro"/>
</dbReference>
<gene>
    <name evidence="15" type="primary">Dvir\GJ24631</name>
    <name evidence="15" type="ORF">Dvir_GJ24631</name>
</gene>
<evidence type="ECO:0000256" key="12">
    <source>
        <dbReference type="ARBA" id="ARBA00023180"/>
    </source>
</evidence>
<evidence type="ECO:0000313" key="16">
    <source>
        <dbReference type="Proteomes" id="UP000008792"/>
    </source>
</evidence>
<dbReference type="eggNOG" id="KOG1591">
    <property type="taxonomic scope" value="Eukaryota"/>
</dbReference>
<comment type="function">
    <text evidence="2">Catalyzes the post-translational formation of 4-hydroxyproline in -Xaa-Pro-Gly- sequences in collagens and other proteins.</text>
</comment>
<keyword evidence="8" id="KW-0847">Vitamin C</keyword>
<dbReference type="AlphaFoldDB" id="B4M061"/>
<dbReference type="Gene3D" id="2.60.120.620">
    <property type="entry name" value="q2cbj1_9rhob like domain"/>
    <property type="match status" value="1"/>
</dbReference>
<accession>B4M061</accession>
<sequence length="499" mass="56459">MLSSYLLVQLLLLLKLAVVENSVATSTHDMARVLQGENDLLTDLRLYVAGLERKVNLTRLILDDAIKRQQQARIDPEAYVANPLNSLPLVRRMHMDAGKILKSMKLEPAADQQQISDYRLDVITETDLEEAIKGLLRIQQIYELDERHMVQGQLSQKQYNARLSTLDCLAVARHLRKNGEDEQAIRWLELALEQYPGTPEPVYQLLKIDRAAILRELAHIQITRDNWPAVGRSYAQVLEHASRAQDKQEALAFIAAAKQHLVHLRLCRGHSLPLVSSSLRCRYNTASAPFLRLAPLKLEQLSLDPYMVLYHDVVQANEREHIMQLAKPHLRRALVGAARAHSQRFAMNAGFSYNDSRQGQRLRQRLEDMSGFDLTNSGQLAVLNYGIGGQYYMHYDCWFSQDDAAQVASIKDNRIATILLYLTDVQLGGLTSFPALGLAVQPSPGSALIWHNMNNAAECDRRTLHAACPLLLGTRWVATQWIDVKGQWRTKRCLANPSN</sequence>
<dbReference type="HOGENOM" id="CLU_024155_2_0_1"/>
<evidence type="ECO:0000256" key="8">
    <source>
        <dbReference type="ARBA" id="ARBA00022896"/>
    </source>
</evidence>
<evidence type="ECO:0000256" key="10">
    <source>
        <dbReference type="ARBA" id="ARBA00023002"/>
    </source>
</evidence>
<keyword evidence="10 15" id="KW-0560">Oxidoreductase</keyword>
<dbReference type="PROSITE" id="PS51471">
    <property type="entry name" value="FE2OG_OXY"/>
    <property type="match status" value="1"/>
</dbReference>
<dbReference type="OrthoDB" id="420380at2759"/>
<dbReference type="EMBL" id="CH940650">
    <property type="protein sequence ID" value="EDW68311.1"/>
    <property type="molecule type" value="Genomic_DNA"/>
</dbReference>
<dbReference type="InterPro" id="IPR006620">
    <property type="entry name" value="Pro_4_hyd_alph"/>
</dbReference>
<keyword evidence="16" id="KW-1185">Reference proteome</keyword>
<dbReference type="Gene3D" id="6.10.140.1460">
    <property type="match status" value="1"/>
</dbReference>
<feature type="chain" id="PRO_5002813489" description="procollagen-proline 4-dioxygenase" evidence="13">
    <location>
        <begin position="25"/>
        <end position="499"/>
    </location>
</feature>
<evidence type="ECO:0000259" key="14">
    <source>
        <dbReference type="PROSITE" id="PS51471"/>
    </source>
</evidence>
<dbReference type="InterPro" id="IPR044862">
    <property type="entry name" value="Pro_4_hyd_alph_FE2OG_OXY"/>
</dbReference>
<evidence type="ECO:0000256" key="2">
    <source>
        <dbReference type="ARBA" id="ARBA00002035"/>
    </source>
</evidence>
<evidence type="ECO:0000256" key="1">
    <source>
        <dbReference type="ARBA" id="ARBA00001961"/>
    </source>
</evidence>
<evidence type="ECO:0000313" key="15">
    <source>
        <dbReference type="EMBL" id="EDW68311.1"/>
    </source>
</evidence>
<evidence type="ECO:0000256" key="11">
    <source>
        <dbReference type="ARBA" id="ARBA00023004"/>
    </source>
</evidence>